<evidence type="ECO:0008006" key="2">
    <source>
        <dbReference type="Google" id="ProtNLM"/>
    </source>
</evidence>
<dbReference type="EMBL" id="BKCJ010000843">
    <property type="protein sequence ID" value="GEU36737.1"/>
    <property type="molecule type" value="Genomic_DNA"/>
</dbReference>
<dbReference type="PANTHER" id="PTHR33116:SF84">
    <property type="entry name" value="RNA-DIRECTED DNA POLYMERASE"/>
    <property type="match status" value="1"/>
</dbReference>
<evidence type="ECO:0000313" key="1">
    <source>
        <dbReference type="EMBL" id="GEU36737.1"/>
    </source>
</evidence>
<dbReference type="PANTHER" id="PTHR33116">
    <property type="entry name" value="REVERSE TRANSCRIPTASE ZINC-BINDING DOMAIN-CONTAINING PROTEIN-RELATED-RELATED"/>
    <property type="match status" value="1"/>
</dbReference>
<organism evidence="1">
    <name type="scientific">Tanacetum cinerariifolium</name>
    <name type="common">Dalmatian daisy</name>
    <name type="synonym">Chrysanthemum cinerariifolium</name>
    <dbReference type="NCBI Taxonomy" id="118510"/>
    <lineage>
        <taxon>Eukaryota</taxon>
        <taxon>Viridiplantae</taxon>
        <taxon>Streptophyta</taxon>
        <taxon>Embryophyta</taxon>
        <taxon>Tracheophyta</taxon>
        <taxon>Spermatophyta</taxon>
        <taxon>Magnoliopsida</taxon>
        <taxon>eudicotyledons</taxon>
        <taxon>Gunneridae</taxon>
        <taxon>Pentapetalae</taxon>
        <taxon>asterids</taxon>
        <taxon>campanulids</taxon>
        <taxon>Asterales</taxon>
        <taxon>Asteraceae</taxon>
        <taxon>Asteroideae</taxon>
        <taxon>Anthemideae</taxon>
        <taxon>Anthemidinae</taxon>
        <taxon>Tanacetum</taxon>
    </lineage>
</organism>
<comment type="caution">
    <text evidence="1">The sequence shown here is derived from an EMBL/GenBank/DDBJ whole genome shotgun (WGS) entry which is preliminary data.</text>
</comment>
<protein>
    <recommendedName>
        <fullName evidence="2">RNA-directed DNA polymerase, eukaryota, reverse transcriptase zinc-binding domain protein</fullName>
    </recommendedName>
</protein>
<proteinExistence type="predicted"/>
<gene>
    <name evidence="1" type="ORF">Tci_008715</name>
</gene>
<reference evidence="1" key="1">
    <citation type="journal article" date="2019" name="Sci. Rep.">
        <title>Draft genome of Tanacetum cinerariifolium, the natural source of mosquito coil.</title>
        <authorList>
            <person name="Yamashiro T."/>
            <person name="Shiraishi A."/>
            <person name="Satake H."/>
            <person name="Nakayama K."/>
        </authorList>
    </citation>
    <scope>NUCLEOTIDE SEQUENCE</scope>
</reference>
<sequence length="586" mass="67022">MANLEFHDDFIGANALFQPYRISDHSPAILKIPTRVKFRPKPFKFSNLLVLNENSKSNVSCAWDMAVDGYDMFRVVKKLKALKKPLRNILKEKVSNEEIKEAIFYVGDDKSPGLDGYTVAFFKGAWDIVGVDVSKAIKEFFMSGKLLKEVNHTIIALILKVPSPTRVNDYRLISCCNVLFKCIRKIISNSIKDSLTDLVSINQSAFVPEEFIFHHHCSSLDIINLCFANDLFLFPHSDVKLAWVIMDALDEFKNVSGLVSSHPKSTTYFCNVLNHTKLAILNVLSFKEGTLPIKYLGVPLISTRLAYRDCKELVEKVQNRINNWKNKFLSFDGRLQLIQSVIASMHAYWSSVFILPSHIMSDIEQLVRSFLWCNGEMHRGKAKVAWEDICLPKDEGGLGIRRLDHFNMSLISSHDYPFRGNMTWGWPKILQILPIIRKFIWYKIGNGSSIMAWFDHWSMHSPIIQFITPRDIHAASFSMQTTVADVVSQNAWTWPLEWAHRYPLIFAITVLSLNEDNDQVVWKYKLDITKPFSVGTVWDGIRHHGMDVCCLVSILYPSPRLSSLVSYSKKAEDSRSSTTMGCYSLN</sequence>
<dbReference type="AlphaFoldDB" id="A0A6L2JJI1"/>
<accession>A0A6L2JJI1</accession>
<name>A0A6L2JJI1_TANCI</name>